<evidence type="ECO:0000313" key="2">
    <source>
        <dbReference type="EMBL" id="XBH14746.1"/>
    </source>
</evidence>
<dbReference type="InterPro" id="IPR027417">
    <property type="entry name" value="P-loop_NTPase"/>
</dbReference>
<dbReference type="RefSeq" id="WP_348268808.1">
    <property type="nucleotide sequence ID" value="NZ_CP121194.1"/>
</dbReference>
<sequence>MALIRPRERDAVLQSLHAGVVPRIGQHLIQVGRAQELRSLITDIDRIADGGSTFRLVIGEYGAGKTFFLNLVRSIALEKKLVTMHADLNPDRRLHASGGQARSLYAELTRNTATRTKPEGGALAGILEKFIAQAKEEAGLLGSTTERVVRRQTEQLAEMVNGYDFADVVLAYWKGFEEGNDQLKADAVRWMRGEFTTKTDARAALGIRSIVDDASVYDQLKLLARFVRLAGYSGLLVCLDEMVNLYKLANTQARTANYEQILRILNDSLQGSAVGLGFVFGGTPDFLLDTRRGLYSYTALQSRLAQNSFARDGLADFSGPVIRLAALTPEDFYVLLEKLRNVFAYGDPDKYLLPDEAIPAFMQHCSQRLGNSYFRTPRTTITSFIDLLTILQENPQVRWEDLIQKIDVAPDHGGDSDKLVGDEDELASFKL</sequence>
<evidence type="ECO:0000313" key="1">
    <source>
        <dbReference type="EMBL" id="XBH11318.1"/>
    </source>
</evidence>
<protein>
    <submittedName>
        <fullName evidence="2">ATP-binding protein</fullName>
    </submittedName>
</protein>
<reference evidence="2" key="1">
    <citation type="submission" date="2023-03" db="EMBL/GenBank/DDBJ databases">
        <title>Edaphobacter sp.</title>
        <authorList>
            <person name="Huber K.J."/>
            <person name="Papendorf J."/>
            <person name="Pilke C."/>
            <person name="Bunk B."/>
            <person name="Sproeer C."/>
            <person name="Pester M."/>
        </authorList>
    </citation>
    <scope>NUCLEOTIDE SEQUENCE</scope>
    <source>
        <strain evidence="1">DSM 109919</strain>
        <strain evidence="2">DSM 109920</strain>
    </source>
</reference>
<dbReference type="SUPFAM" id="SSF52540">
    <property type="entry name" value="P-loop containing nucleoside triphosphate hydrolases"/>
    <property type="match status" value="1"/>
</dbReference>
<dbReference type="EMBL" id="CP121195">
    <property type="protein sequence ID" value="XBH14746.1"/>
    <property type="molecule type" value="Genomic_DNA"/>
</dbReference>
<dbReference type="KEGG" id="epl:P4G45_06235"/>
<gene>
    <name evidence="1" type="ORF">P4G45_06235</name>
    <name evidence="2" type="ORF">P8936_06210</name>
</gene>
<organism evidence="2">
    <name type="scientific">Edaphobacter paludis</name>
    <dbReference type="NCBI Taxonomy" id="3035702"/>
    <lineage>
        <taxon>Bacteria</taxon>
        <taxon>Pseudomonadati</taxon>
        <taxon>Acidobacteriota</taxon>
        <taxon>Terriglobia</taxon>
        <taxon>Terriglobales</taxon>
        <taxon>Acidobacteriaceae</taxon>
        <taxon>Edaphobacter</taxon>
    </lineage>
</organism>
<dbReference type="InterPro" id="IPR021228">
    <property type="entry name" value="BrxD"/>
</dbReference>
<accession>A0AAU7D0L5</accession>
<dbReference type="GO" id="GO:0005524">
    <property type="term" value="F:ATP binding"/>
    <property type="evidence" value="ECO:0007669"/>
    <property type="project" value="UniProtKB-KW"/>
</dbReference>
<keyword evidence="2" id="KW-0547">Nucleotide-binding</keyword>
<accession>A0AAU7DD38</accession>
<dbReference type="Pfam" id="PF10923">
    <property type="entry name" value="BrxC_BrxD"/>
    <property type="match status" value="1"/>
</dbReference>
<keyword evidence="2" id="KW-0067">ATP-binding</keyword>
<name>A0AAU7DD38_9BACT</name>
<dbReference type="AlphaFoldDB" id="A0AAU7DD38"/>
<dbReference type="EMBL" id="CP121194">
    <property type="protein sequence ID" value="XBH11318.1"/>
    <property type="molecule type" value="Genomic_DNA"/>
</dbReference>
<proteinExistence type="predicted"/>